<dbReference type="PATRIC" id="fig|1035195.3.peg.411"/>
<dbReference type="HOGENOM" id="CLU_157115_0_0_11"/>
<dbReference type="EMBL" id="AMEM01000009">
    <property type="protein sequence ID" value="EKX91793.1"/>
    <property type="molecule type" value="Genomic_DNA"/>
</dbReference>
<keyword evidence="1" id="KW-0812">Transmembrane</keyword>
<protein>
    <submittedName>
        <fullName evidence="2">Putative monovalent cation/H+ antiporter subunit G</fullName>
    </submittedName>
</protein>
<dbReference type="OrthoDB" id="4419197at2"/>
<accession>L1MKL4</accession>
<comment type="caution">
    <text evidence="2">The sequence shown here is derived from an EMBL/GenBank/DDBJ whole genome shotgun (WGS) entry which is preliminary data.</text>
</comment>
<dbReference type="GO" id="GO:0015297">
    <property type="term" value="F:antiporter activity"/>
    <property type="evidence" value="ECO:0007669"/>
    <property type="project" value="InterPro"/>
</dbReference>
<keyword evidence="1" id="KW-1133">Transmembrane helix</keyword>
<keyword evidence="1" id="KW-0472">Membrane</keyword>
<dbReference type="NCBIfam" id="NF009318">
    <property type="entry name" value="PRK12674.2-3"/>
    <property type="match status" value="1"/>
</dbReference>
<dbReference type="InterPro" id="IPR005133">
    <property type="entry name" value="PhaG_MnhG_YufB"/>
</dbReference>
<dbReference type="STRING" id="1035195.HMPREF9997_00454"/>
<sequence>MSIAAVIATALVVVATLLIVATVIALWRAPDAVTRANLMGPTTGVAAPLLIIAKVVYDAADGITPNSLIRAVLAILGLLIVASVSGFYMGRSLQETARERAEAADA</sequence>
<dbReference type="Proteomes" id="UP000010445">
    <property type="component" value="Unassembled WGS sequence"/>
</dbReference>
<evidence type="ECO:0000256" key="1">
    <source>
        <dbReference type="SAM" id="Phobius"/>
    </source>
</evidence>
<feature type="transmembrane region" description="Helical" evidence="1">
    <location>
        <begin position="6"/>
        <end position="26"/>
    </location>
</feature>
<name>L1MKL4_9CORY</name>
<evidence type="ECO:0000313" key="2">
    <source>
        <dbReference type="EMBL" id="EKX91793.1"/>
    </source>
</evidence>
<gene>
    <name evidence="2" type="ORF">HMPREF9997_00454</name>
</gene>
<dbReference type="AlphaFoldDB" id="L1MKL4"/>
<dbReference type="eggNOG" id="COG1320">
    <property type="taxonomic scope" value="Bacteria"/>
</dbReference>
<feature type="transmembrane region" description="Helical" evidence="1">
    <location>
        <begin position="38"/>
        <end position="57"/>
    </location>
</feature>
<evidence type="ECO:0000313" key="3">
    <source>
        <dbReference type="Proteomes" id="UP000010445"/>
    </source>
</evidence>
<reference evidence="2 3" key="1">
    <citation type="submission" date="2012-05" db="EMBL/GenBank/DDBJ databases">
        <authorList>
            <person name="Weinstock G."/>
            <person name="Sodergren E."/>
            <person name="Lobos E.A."/>
            <person name="Fulton L."/>
            <person name="Fulton R."/>
            <person name="Courtney L."/>
            <person name="Fronick C."/>
            <person name="O'Laughlin M."/>
            <person name="Godfrey J."/>
            <person name="Wilson R.M."/>
            <person name="Miner T."/>
            <person name="Farmer C."/>
            <person name="Delehaunty K."/>
            <person name="Cordes M."/>
            <person name="Minx P."/>
            <person name="Tomlinson C."/>
            <person name="Chen J."/>
            <person name="Wollam A."/>
            <person name="Pepin K.H."/>
            <person name="Bhonagiri V."/>
            <person name="Zhang X."/>
            <person name="Suruliraj S."/>
            <person name="Warren W."/>
            <person name="Mitreva M."/>
            <person name="Mardis E.R."/>
            <person name="Wilson R.K."/>
        </authorList>
    </citation>
    <scope>NUCLEOTIDE SEQUENCE [LARGE SCALE GENOMIC DNA]</scope>
    <source>
        <strain evidence="2 3">F0235</strain>
    </source>
</reference>
<dbReference type="Pfam" id="PF03334">
    <property type="entry name" value="PhaG_MnhG_YufB"/>
    <property type="match status" value="1"/>
</dbReference>
<dbReference type="GO" id="GO:0098662">
    <property type="term" value="P:inorganic cation transmembrane transport"/>
    <property type="evidence" value="ECO:0007669"/>
    <property type="project" value="InterPro"/>
</dbReference>
<keyword evidence="3" id="KW-1185">Reference proteome</keyword>
<proteinExistence type="predicted"/>
<organism evidence="2 3">
    <name type="scientific">Corynebacterium durum F0235</name>
    <dbReference type="NCBI Taxonomy" id="1035195"/>
    <lineage>
        <taxon>Bacteria</taxon>
        <taxon>Bacillati</taxon>
        <taxon>Actinomycetota</taxon>
        <taxon>Actinomycetes</taxon>
        <taxon>Mycobacteriales</taxon>
        <taxon>Corynebacteriaceae</taxon>
        <taxon>Corynebacterium</taxon>
    </lineage>
</organism>
<feature type="transmembrane region" description="Helical" evidence="1">
    <location>
        <begin position="69"/>
        <end position="90"/>
    </location>
</feature>
<dbReference type="RefSeq" id="WP_006062706.1">
    <property type="nucleotide sequence ID" value="NZ_KB290827.1"/>
</dbReference>